<protein>
    <submittedName>
        <fullName evidence="5">CRISP/Allergen/PR-1-like Protein</fullName>
    </submittedName>
</protein>
<name>D6W9E3_TRICA</name>
<keyword evidence="2" id="KW-0964">Secreted</keyword>
<evidence type="ECO:0000256" key="1">
    <source>
        <dbReference type="ARBA" id="ARBA00004613"/>
    </source>
</evidence>
<dbReference type="InterPro" id="IPR002413">
    <property type="entry name" value="V5_allergen-like"/>
</dbReference>
<evidence type="ECO:0000256" key="3">
    <source>
        <dbReference type="SAM" id="SignalP"/>
    </source>
</evidence>
<dbReference type="PANTHER" id="PTHR10334">
    <property type="entry name" value="CYSTEINE-RICH SECRETORY PROTEIN-RELATED"/>
    <property type="match status" value="1"/>
</dbReference>
<evidence type="ECO:0000313" key="5">
    <source>
        <dbReference type="EMBL" id="EEZ98173.1"/>
    </source>
</evidence>
<dbReference type="InterPro" id="IPR018244">
    <property type="entry name" value="Allrgn_V5/Tpx1_CS"/>
</dbReference>
<feature type="domain" description="SCP" evidence="4">
    <location>
        <begin position="33"/>
        <end position="186"/>
    </location>
</feature>
<dbReference type="PhylomeDB" id="D6W9E3"/>
<dbReference type="OMA" id="CANEHSG"/>
<dbReference type="STRING" id="7070.D6W9E3"/>
<dbReference type="InterPro" id="IPR035940">
    <property type="entry name" value="CAP_sf"/>
</dbReference>
<proteinExistence type="predicted"/>
<keyword evidence="3" id="KW-0732">Signal</keyword>
<gene>
    <name evidence="5" type="primary">AUGUSTUS-3.0.2_00602</name>
    <name evidence="5" type="ORF">TcasGA2_TC000602</name>
</gene>
<dbReference type="InterPro" id="IPR001283">
    <property type="entry name" value="CRISP-related"/>
</dbReference>
<organism evidence="5 6">
    <name type="scientific">Tribolium castaneum</name>
    <name type="common">Red flour beetle</name>
    <dbReference type="NCBI Taxonomy" id="7070"/>
    <lineage>
        <taxon>Eukaryota</taxon>
        <taxon>Metazoa</taxon>
        <taxon>Ecdysozoa</taxon>
        <taxon>Arthropoda</taxon>
        <taxon>Hexapoda</taxon>
        <taxon>Insecta</taxon>
        <taxon>Pterygota</taxon>
        <taxon>Neoptera</taxon>
        <taxon>Endopterygota</taxon>
        <taxon>Coleoptera</taxon>
        <taxon>Polyphaga</taxon>
        <taxon>Cucujiformia</taxon>
        <taxon>Tenebrionidae</taxon>
        <taxon>Tenebrionidae incertae sedis</taxon>
        <taxon>Tribolium</taxon>
    </lineage>
</organism>
<sequence>MLPFALIGFVVFFATGGSADECGEIMVKGLTDEEKQLVVNIHNEIRSWIVQGQVPNQPKGKNLYVMGWDDALASEAQKISETCVMKHVRVKDERFYVGQNLAMLNSTAPDNDTFLERFVMMWFDEYPKFDYPNLAKGTGHYSQVIWDKSQYIGCGYTYFHKNRKGDKYPYKKLFVCNYGPGGNMQETPPYEKAQ</sequence>
<dbReference type="PROSITE" id="PS01009">
    <property type="entry name" value="CRISP_1"/>
    <property type="match status" value="1"/>
</dbReference>
<accession>D6W9E3</accession>
<evidence type="ECO:0000256" key="2">
    <source>
        <dbReference type="ARBA" id="ARBA00022525"/>
    </source>
</evidence>
<feature type="signal peptide" evidence="3">
    <location>
        <begin position="1"/>
        <end position="19"/>
    </location>
</feature>
<feature type="chain" id="PRO_5003088988" evidence="3">
    <location>
        <begin position="20"/>
        <end position="194"/>
    </location>
</feature>
<dbReference type="InterPro" id="IPR014044">
    <property type="entry name" value="CAP_dom"/>
</dbReference>
<dbReference type="PROSITE" id="PS01010">
    <property type="entry name" value="CRISP_2"/>
    <property type="match status" value="1"/>
</dbReference>
<dbReference type="Proteomes" id="UP000007266">
    <property type="component" value="Linkage group 2"/>
</dbReference>
<dbReference type="SUPFAM" id="SSF55797">
    <property type="entry name" value="PR-1-like"/>
    <property type="match status" value="1"/>
</dbReference>
<evidence type="ECO:0000259" key="4">
    <source>
        <dbReference type="SMART" id="SM00198"/>
    </source>
</evidence>
<dbReference type="CDD" id="cd05380">
    <property type="entry name" value="CAP_euk"/>
    <property type="match status" value="1"/>
</dbReference>
<dbReference type="Pfam" id="PF00188">
    <property type="entry name" value="CAP"/>
    <property type="match status" value="1"/>
</dbReference>
<dbReference type="EMBL" id="KQ971312">
    <property type="protein sequence ID" value="EEZ98173.1"/>
    <property type="molecule type" value="Genomic_DNA"/>
</dbReference>
<dbReference type="SMART" id="SM00198">
    <property type="entry name" value="SCP"/>
    <property type="match status" value="1"/>
</dbReference>
<evidence type="ECO:0000313" key="6">
    <source>
        <dbReference type="Proteomes" id="UP000007266"/>
    </source>
</evidence>
<dbReference type="HOGENOM" id="CLU_035730_7_2_1"/>
<reference evidence="5 6" key="1">
    <citation type="journal article" date="2008" name="Nature">
        <title>The genome of the model beetle and pest Tribolium castaneum.</title>
        <authorList>
            <consortium name="Tribolium Genome Sequencing Consortium"/>
            <person name="Richards S."/>
            <person name="Gibbs R.A."/>
            <person name="Weinstock G.M."/>
            <person name="Brown S.J."/>
            <person name="Denell R."/>
            <person name="Beeman R.W."/>
            <person name="Gibbs R."/>
            <person name="Beeman R.W."/>
            <person name="Brown S.J."/>
            <person name="Bucher G."/>
            <person name="Friedrich M."/>
            <person name="Grimmelikhuijzen C.J."/>
            <person name="Klingler M."/>
            <person name="Lorenzen M."/>
            <person name="Richards S."/>
            <person name="Roth S."/>
            <person name="Schroder R."/>
            <person name="Tautz D."/>
            <person name="Zdobnov E.M."/>
            <person name="Muzny D."/>
            <person name="Gibbs R.A."/>
            <person name="Weinstock G.M."/>
            <person name="Attaway T."/>
            <person name="Bell S."/>
            <person name="Buhay C.J."/>
            <person name="Chandrabose M.N."/>
            <person name="Chavez D."/>
            <person name="Clerk-Blankenburg K.P."/>
            <person name="Cree A."/>
            <person name="Dao M."/>
            <person name="Davis C."/>
            <person name="Chacko J."/>
            <person name="Dinh H."/>
            <person name="Dugan-Rocha S."/>
            <person name="Fowler G."/>
            <person name="Garner T.T."/>
            <person name="Garnes J."/>
            <person name="Gnirke A."/>
            <person name="Hawes A."/>
            <person name="Hernandez J."/>
            <person name="Hines S."/>
            <person name="Holder M."/>
            <person name="Hume J."/>
            <person name="Jhangiani S.N."/>
            <person name="Joshi V."/>
            <person name="Khan Z.M."/>
            <person name="Jackson L."/>
            <person name="Kovar C."/>
            <person name="Kowis A."/>
            <person name="Lee S."/>
            <person name="Lewis L.R."/>
            <person name="Margolis J."/>
            <person name="Morgan M."/>
            <person name="Nazareth L.V."/>
            <person name="Nguyen N."/>
            <person name="Okwuonu G."/>
            <person name="Parker D."/>
            <person name="Richards S."/>
            <person name="Ruiz S.J."/>
            <person name="Santibanez J."/>
            <person name="Savard J."/>
            <person name="Scherer S.E."/>
            <person name="Schneider B."/>
            <person name="Sodergren E."/>
            <person name="Tautz D."/>
            <person name="Vattahil S."/>
            <person name="Villasana D."/>
            <person name="White C.S."/>
            <person name="Wright R."/>
            <person name="Park Y."/>
            <person name="Beeman R.W."/>
            <person name="Lord J."/>
            <person name="Oppert B."/>
            <person name="Lorenzen M."/>
            <person name="Brown S."/>
            <person name="Wang L."/>
            <person name="Savard J."/>
            <person name="Tautz D."/>
            <person name="Richards S."/>
            <person name="Weinstock G."/>
            <person name="Gibbs R.A."/>
            <person name="Liu Y."/>
            <person name="Worley K."/>
            <person name="Weinstock G."/>
            <person name="Elsik C.G."/>
            <person name="Reese J.T."/>
            <person name="Elhaik E."/>
            <person name="Landan G."/>
            <person name="Graur D."/>
            <person name="Arensburger P."/>
            <person name="Atkinson P."/>
            <person name="Beeman R.W."/>
            <person name="Beidler J."/>
            <person name="Brown S.J."/>
            <person name="Demuth J.P."/>
            <person name="Drury D.W."/>
            <person name="Du Y.Z."/>
            <person name="Fujiwara H."/>
            <person name="Lorenzen M."/>
            <person name="Maselli V."/>
            <person name="Osanai M."/>
            <person name="Park Y."/>
            <person name="Robertson H.M."/>
            <person name="Tu Z."/>
            <person name="Wang J.J."/>
            <person name="Wang S."/>
            <person name="Richards S."/>
            <person name="Song H."/>
            <person name="Zhang L."/>
            <person name="Sodergren E."/>
            <person name="Werner D."/>
            <person name="Stanke M."/>
            <person name="Morgenstern B."/>
            <person name="Solovyev V."/>
            <person name="Kosarev P."/>
            <person name="Brown G."/>
            <person name="Chen H.C."/>
            <person name="Ermolaeva O."/>
            <person name="Hlavina W."/>
            <person name="Kapustin Y."/>
            <person name="Kiryutin B."/>
            <person name="Kitts P."/>
            <person name="Maglott D."/>
            <person name="Pruitt K."/>
            <person name="Sapojnikov V."/>
            <person name="Souvorov A."/>
            <person name="Mackey A.J."/>
            <person name="Waterhouse R.M."/>
            <person name="Wyder S."/>
            <person name="Zdobnov E.M."/>
            <person name="Zdobnov E.M."/>
            <person name="Wyder S."/>
            <person name="Kriventseva E.V."/>
            <person name="Kadowaki T."/>
            <person name="Bork P."/>
            <person name="Aranda M."/>
            <person name="Bao R."/>
            <person name="Beermann A."/>
            <person name="Berns N."/>
            <person name="Bolognesi R."/>
            <person name="Bonneton F."/>
            <person name="Bopp D."/>
            <person name="Brown S.J."/>
            <person name="Bucher G."/>
            <person name="Butts T."/>
            <person name="Chaumot A."/>
            <person name="Denell R.E."/>
            <person name="Ferrier D.E."/>
            <person name="Friedrich M."/>
            <person name="Gordon C.M."/>
            <person name="Jindra M."/>
            <person name="Klingler M."/>
            <person name="Lan Q."/>
            <person name="Lattorff H.M."/>
            <person name="Laudet V."/>
            <person name="von Levetsow C."/>
            <person name="Liu Z."/>
            <person name="Lutz R."/>
            <person name="Lynch J.A."/>
            <person name="da Fonseca R.N."/>
            <person name="Posnien N."/>
            <person name="Reuter R."/>
            <person name="Roth S."/>
            <person name="Savard J."/>
            <person name="Schinko J.B."/>
            <person name="Schmitt C."/>
            <person name="Schoppmeier M."/>
            <person name="Schroder R."/>
            <person name="Shippy T.D."/>
            <person name="Simonnet F."/>
            <person name="Marques-Souza H."/>
            <person name="Tautz D."/>
            <person name="Tomoyasu Y."/>
            <person name="Trauner J."/>
            <person name="Van der Zee M."/>
            <person name="Vervoort M."/>
            <person name="Wittkopp N."/>
            <person name="Wimmer E.A."/>
            <person name="Yang X."/>
            <person name="Jones A.K."/>
            <person name="Sattelle D.B."/>
            <person name="Ebert P.R."/>
            <person name="Nelson D."/>
            <person name="Scott J.G."/>
            <person name="Beeman R.W."/>
            <person name="Muthukrishnan S."/>
            <person name="Kramer K.J."/>
            <person name="Arakane Y."/>
            <person name="Beeman R.W."/>
            <person name="Zhu Q."/>
            <person name="Hogenkamp D."/>
            <person name="Dixit R."/>
            <person name="Oppert B."/>
            <person name="Jiang H."/>
            <person name="Zou Z."/>
            <person name="Marshall J."/>
            <person name="Elpidina E."/>
            <person name="Vinokurov K."/>
            <person name="Oppert C."/>
            <person name="Zou Z."/>
            <person name="Evans J."/>
            <person name="Lu Z."/>
            <person name="Zhao P."/>
            <person name="Sumathipala N."/>
            <person name="Altincicek B."/>
            <person name="Vilcinskas A."/>
            <person name="Williams M."/>
            <person name="Hultmark D."/>
            <person name="Hetru C."/>
            <person name="Jiang H."/>
            <person name="Grimmelikhuijzen C.J."/>
            <person name="Hauser F."/>
            <person name="Cazzamali G."/>
            <person name="Williamson M."/>
            <person name="Park Y."/>
            <person name="Li B."/>
            <person name="Tanaka Y."/>
            <person name="Predel R."/>
            <person name="Neupert S."/>
            <person name="Schachtner J."/>
            <person name="Verleyen P."/>
            <person name="Raible F."/>
            <person name="Bork P."/>
            <person name="Friedrich M."/>
            <person name="Walden K.K."/>
            <person name="Robertson H.M."/>
            <person name="Angeli S."/>
            <person name="Foret S."/>
            <person name="Bucher G."/>
            <person name="Schuetz S."/>
            <person name="Maleszka R."/>
            <person name="Wimmer E.A."/>
            <person name="Beeman R.W."/>
            <person name="Lorenzen M."/>
            <person name="Tomoyasu Y."/>
            <person name="Miller S.C."/>
            <person name="Grossmann D."/>
            <person name="Bucher G."/>
        </authorList>
    </citation>
    <scope>NUCLEOTIDE SEQUENCE [LARGE SCALE GENOMIC DNA]</scope>
    <source>
        <strain evidence="5 6">Georgia GA2</strain>
    </source>
</reference>
<reference evidence="5 6" key="2">
    <citation type="journal article" date="2010" name="Nucleic Acids Res.">
        <title>BeetleBase in 2010: revisions to provide comprehensive genomic information for Tribolium castaneum.</title>
        <authorList>
            <person name="Kim H.S."/>
            <person name="Murphy T."/>
            <person name="Xia J."/>
            <person name="Caragea D."/>
            <person name="Park Y."/>
            <person name="Beeman R.W."/>
            <person name="Lorenzen M.D."/>
            <person name="Butcher S."/>
            <person name="Manak J.R."/>
            <person name="Brown S.J."/>
        </authorList>
    </citation>
    <scope>GENOME REANNOTATION</scope>
    <source>
        <strain evidence="5 6">Georgia GA2</strain>
    </source>
</reference>
<dbReference type="PRINTS" id="PR00838">
    <property type="entry name" value="V5ALLERGEN"/>
</dbReference>
<dbReference type="FunFam" id="3.40.33.10:FF:000042">
    <property type="entry name" value="Venom allergen 3-like Protein"/>
    <property type="match status" value="1"/>
</dbReference>
<dbReference type="Gene3D" id="3.40.33.10">
    <property type="entry name" value="CAP"/>
    <property type="match status" value="1"/>
</dbReference>
<dbReference type="GO" id="GO:0005615">
    <property type="term" value="C:extracellular space"/>
    <property type="evidence" value="ECO:0000318"/>
    <property type="project" value="GO_Central"/>
</dbReference>
<dbReference type="eggNOG" id="KOG3017">
    <property type="taxonomic scope" value="Eukaryota"/>
</dbReference>
<dbReference type="KEGG" id="tca:659442"/>
<dbReference type="AlphaFoldDB" id="D6W9E3"/>
<dbReference type="PRINTS" id="PR00837">
    <property type="entry name" value="V5TPXLIKE"/>
</dbReference>
<comment type="subcellular location">
    <subcellularLocation>
        <location evidence="1">Secreted</location>
    </subcellularLocation>
</comment>
<keyword evidence="6" id="KW-1185">Reference proteome</keyword>
<dbReference type="OrthoDB" id="414826at2759"/>